<gene>
    <name evidence="1" type="ORF">RBSH_01602</name>
</gene>
<dbReference type="PATRIC" id="fig|993517.3.peg.1745"/>
<accession>K5DJ81</accession>
<evidence type="ECO:0000313" key="1">
    <source>
        <dbReference type="EMBL" id="EKK02909.1"/>
    </source>
</evidence>
<sequence length="291" mass="33110">MHLAAVSQIGLALDRQIDPRLDKTLSDFARYNEIRFDSLDDGVSDIKKALADLTQLRVSPCELQSELYAKVSRDPKRIEYVLRDLVDEKTRQIKLGQELILQRLATQRRLDDADRKAVFSLAVQVASQSNSMTELRESIIPKMFDGIEAKLGRIPKVEEKIDILDLQLRKRIDSICDRLAKLEEAENRRANEGDRYAVNRPAILDRNPSVLPPEQLRASVQWRSVNGTSWEPEAYATSEQLCSNPTPGPKNVYFDRGVHTERGVVQVRSYGDMWQDCDGRIVMVTSSLNVD</sequence>
<dbReference type="EMBL" id="AMCW01000040">
    <property type="protein sequence ID" value="EKK02909.1"/>
    <property type="molecule type" value="Genomic_DNA"/>
</dbReference>
<comment type="caution">
    <text evidence="1">The sequence shown here is derived from an EMBL/GenBank/DDBJ whole genome shotgun (WGS) entry which is preliminary data.</text>
</comment>
<protein>
    <submittedName>
        <fullName evidence="1">Uncharacterized protein</fullName>
    </submittedName>
</protein>
<reference evidence="1 2" key="1">
    <citation type="journal article" date="2013" name="Mar. Genomics">
        <title>Expression of sulfatases in Rhodopirellula baltica and the diversity of sulfatases in the genus Rhodopirellula.</title>
        <authorList>
            <person name="Wegner C.E."/>
            <person name="Richter-Heitmann T."/>
            <person name="Klindworth A."/>
            <person name="Klockow C."/>
            <person name="Richter M."/>
            <person name="Achstetter T."/>
            <person name="Glockner F.O."/>
            <person name="Harder J."/>
        </authorList>
    </citation>
    <scope>NUCLEOTIDE SEQUENCE [LARGE SCALE GENOMIC DNA]</scope>
    <source>
        <strain evidence="1 2">SH28</strain>
    </source>
</reference>
<dbReference type="Proteomes" id="UP000007993">
    <property type="component" value="Unassembled WGS sequence"/>
</dbReference>
<proteinExistence type="predicted"/>
<name>K5DJ81_RHOBT</name>
<evidence type="ECO:0000313" key="2">
    <source>
        <dbReference type="Proteomes" id="UP000007993"/>
    </source>
</evidence>
<organism evidence="1 2">
    <name type="scientific">Rhodopirellula baltica SH28</name>
    <dbReference type="NCBI Taxonomy" id="993517"/>
    <lineage>
        <taxon>Bacteria</taxon>
        <taxon>Pseudomonadati</taxon>
        <taxon>Planctomycetota</taxon>
        <taxon>Planctomycetia</taxon>
        <taxon>Pirellulales</taxon>
        <taxon>Pirellulaceae</taxon>
        <taxon>Rhodopirellula</taxon>
    </lineage>
</organism>
<dbReference type="AlphaFoldDB" id="K5DJ81"/>